<evidence type="ECO:0000313" key="1">
    <source>
        <dbReference type="EMBL" id="PKR55566.1"/>
    </source>
</evidence>
<name>A0A2N3KYM2_9PROT</name>
<evidence type="ECO:0000313" key="2">
    <source>
        <dbReference type="Proteomes" id="UP000233597"/>
    </source>
</evidence>
<gene>
    <name evidence="1" type="ORF">COO20_05240</name>
</gene>
<sequence>MPLKNGNDRAGFDTATLFCKRGSAATGSVARLLAVNRFTLRHALMPIYQPVLTLNKNVHKI</sequence>
<dbReference type="Proteomes" id="UP000233597">
    <property type="component" value="Unassembled WGS sequence"/>
</dbReference>
<proteinExistence type="predicted"/>
<protein>
    <submittedName>
        <fullName evidence="1">Uncharacterized protein</fullName>
    </submittedName>
</protein>
<comment type="caution">
    <text evidence="1">The sequence shown here is derived from an EMBL/GenBank/DDBJ whole genome shotgun (WGS) entry which is preliminary data.</text>
</comment>
<organism evidence="1 2">
    <name type="scientific">Thalassospira marina</name>
    <dbReference type="NCBI Taxonomy" id="2048283"/>
    <lineage>
        <taxon>Bacteria</taxon>
        <taxon>Pseudomonadati</taxon>
        <taxon>Pseudomonadota</taxon>
        <taxon>Alphaproteobacteria</taxon>
        <taxon>Rhodospirillales</taxon>
        <taxon>Thalassospiraceae</taxon>
        <taxon>Thalassospira</taxon>
    </lineage>
</organism>
<reference evidence="1 2" key="1">
    <citation type="submission" date="2017-09" db="EMBL/GenBank/DDBJ databases">
        <title>Biodiversity and function of Thalassospira species in the particle-attached aromatic-hydrocarbon-degrading consortia from the surface seawater of the South China Sea.</title>
        <authorList>
            <person name="Dong C."/>
            <person name="Liu R."/>
            <person name="Shao Z."/>
        </authorList>
    </citation>
    <scope>NUCLEOTIDE SEQUENCE [LARGE SCALE GENOMIC DNA]</scope>
    <source>
        <strain evidence="1 2">CSC1P2</strain>
    </source>
</reference>
<dbReference type="EMBL" id="NWTK01000002">
    <property type="protein sequence ID" value="PKR55566.1"/>
    <property type="molecule type" value="Genomic_DNA"/>
</dbReference>
<accession>A0A2N3KYM2</accession>
<dbReference type="AlphaFoldDB" id="A0A2N3KYM2"/>